<dbReference type="RefSeq" id="WP_133460070.1">
    <property type="nucleotide sequence ID" value="NZ_SNVX01000001.1"/>
</dbReference>
<evidence type="ECO:0000313" key="2">
    <source>
        <dbReference type="EMBL" id="TDN64581.1"/>
    </source>
</evidence>
<accession>A0A4R6EXM6</accession>
<feature type="signal peptide" evidence="1">
    <location>
        <begin position="1"/>
        <end position="25"/>
    </location>
</feature>
<sequence length="107" mass="11213">MKTLTKRLYAVACLSSALFSGVAMAATSGAQGGIIHFVGSIVEDPCNISTGSQHIAMHCNRAGQVHTSAISFQQAATGQVVNNEAATVSMRYINPQKTLGIVTIAYR</sequence>
<evidence type="ECO:0000256" key="1">
    <source>
        <dbReference type="SAM" id="SignalP"/>
    </source>
</evidence>
<name>A0A4R6EXM6_SCAGO</name>
<dbReference type="OrthoDB" id="6046808at2"/>
<dbReference type="AlphaFoldDB" id="A0A4R6EXM6"/>
<evidence type="ECO:0008006" key="4">
    <source>
        <dbReference type="Google" id="ProtNLM"/>
    </source>
</evidence>
<evidence type="ECO:0000313" key="3">
    <source>
        <dbReference type="Proteomes" id="UP000295530"/>
    </source>
</evidence>
<dbReference type="Proteomes" id="UP000295530">
    <property type="component" value="Unassembled WGS sequence"/>
</dbReference>
<dbReference type="EMBL" id="SNVX01000001">
    <property type="protein sequence ID" value="TDN64581.1"/>
    <property type="molecule type" value="Genomic_DNA"/>
</dbReference>
<keyword evidence="3" id="KW-1185">Reference proteome</keyword>
<gene>
    <name evidence="2" type="ORF">EC847_101510</name>
</gene>
<reference evidence="2 3" key="1">
    <citation type="submission" date="2019-03" db="EMBL/GenBank/DDBJ databases">
        <title>Genomic analyses of the natural microbiome of Caenorhabditis elegans.</title>
        <authorList>
            <person name="Samuel B."/>
        </authorList>
    </citation>
    <scope>NUCLEOTIDE SEQUENCE [LARGE SCALE GENOMIC DNA]</scope>
    <source>
        <strain evidence="2 3">BIGb0156</strain>
    </source>
</reference>
<keyword evidence="1" id="KW-0732">Signal</keyword>
<comment type="caution">
    <text evidence="2">The sequence shown here is derived from an EMBL/GenBank/DDBJ whole genome shotgun (WGS) entry which is preliminary data.</text>
</comment>
<protein>
    <recommendedName>
        <fullName evidence="4">Type 1 fimbria pilin</fullName>
    </recommendedName>
</protein>
<proteinExistence type="predicted"/>
<organism evidence="2 3">
    <name type="scientific">Scandinavium goeteborgense</name>
    <dbReference type="NCBI Taxonomy" id="1851514"/>
    <lineage>
        <taxon>Bacteria</taxon>
        <taxon>Pseudomonadati</taxon>
        <taxon>Pseudomonadota</taxon>
        <taxon>Gammaproteobacteria</taxon>
        <taxon>Enterobacterales</taxon>
        <taxon>Enterobacteriaceae</taxon>
        <taxon>Scandinavium</taxon>
    </lineage>
</organism>
<feature type="chain" id="PRO_5020564924" description="Type 1 fimbria pilin" evidence="1">
    <location>
        <begin position="26"/>
        <end position="107"/>
    </location>
</feature>